<dbReference type="InterPro" id="IPR051376">
    <property type="entry name" value="CWC25_splicing_factor"/>
</dbReference>
<evidence type="ECO:0000256" key="7">
    <source>
        <dbReference type="ARBA" id="ARBA00023242"/>
    </source>
</evidence>
<dbReference type="GO" id="GO:0000398">
    <property type="term" value="P:mRNA splicing, via spliceosome"/>
    <property type="evidence" value="ECO:0007669"/>
    <property type="project" value="TreeGrafter"/>
</dbReference>
<proteinExistence type="inferred from homology"/>
<feature type="region of interest" description="Disordered" evidence="9">
    <location>
        <begin position="218"/>
        <end position="356"/>
    </location>
</feature>
<dbReference type="PANTHER" id="PTHR16196:SF0">
    <property type="entry name" value="PRE-MRNA-SPLICING FACTOR CWC25 HOMOLOG"/>
    <property type="match status" value="1"/>
</dbReference>
<evidence type="ECO:0000256" key="9">
    <source>
        <dbReference type="SAM" id="MobiDB-lite"/>
    </source>
</evidence>
<feature type="compositionally biased region" description="Basic and acidic residues" evidence="9">
    <location>
        <begin position="343"/>
        <end position="356"/>
    </location>
</feature>
<dbReference type="Pfam" id="PF12542">
    <property type="entry name" value="CWC25"/>
    <property type="match status" value="1"/>
</dbReference>
<feature type="compositionally biased region" description="Basic and acidic residues" evidence="9">
    <location>
        <begin position="287"/>
        <end position="298"/>
    </location>
</feature>
<evidence type="ECO:0000256" key="6">
    <source>
        <dbReference type="ARBA" id="ARBA00023187"/>
    </source>
</evidence>
<name>A0A077R7F8_9BASI</name>
<evidence type="ECO:0000256" key="8">
    <source>
        <dbReference type="SAM" id="Coils"/>
    </source>
</evidence>
<organism evidence="12">
    <name type="scientific">Melanopsichium pennsylvanicum 4</name>
    <dbReference type="NCBI Taxonomy" id="1398559"/>
    <lineage>
        <taxon>Eukaryota</taxon>
        <taxon>Fungi</taxon>
        <taxon>Dikarya</taxon>
        <taxon>Basidiomycota</taxon>
        <taxon>Ustilaginomycotina</taxon>
        <taxon>Ustilaginomycetes</taxon>
        <taxon>Ustilaginales</taxon>
        <taxon>Ustilaginaceae</taxon>
        <taxon>Melanopsichium</taxon>
    </lineage>
</organism>
<evidence type="ECO:0000256" key="4">
    <source>
        <dbReference type="ARBA" id="ARBA00022728"/>
    </source>
</evidence>
<evidence type="ECO:0000313" key="12">
    <source>
        <dbReference type="EMBL" id="CDI54942.1"/>
    </source>
</evidence>
<comment type="similarity">
    <text evidence="2">Belongs to the CWC25 family.</text>
</comment>
<dbReference type="InterPro" id="IPR022209">
    <property type="entry name" value="CWC25"/>
</dbReference>
<feature type="domain" description="CBF1-interacting co-repressor CIR N-terminal" evidence="11">
    <location>
        <begin position="53"/>
        <end position="89"/>
    </location>
</feature>
<keyword evidence="4" id="KW-0747">Spliceosome</keyword>
<evidence type="ECO:0000256" key="1">
    <source>
        <dbReference type="ARBA" id="ARBA00004123"/>
    </source>
</evidence>
<dbReference type="PANTHER" id="PTHR16196">
    <property type="entry name" value="CELL CYCLE CONTROL PROTEIN CWF25"/>
    <property type="match status" value="1"/>
</dbReference>
<accession>A0A077R7F8</accession>
<evidence type="ECO:0000256" key="2">
    <source>
        <dbReference type="ARBA" id="ARBA00006695"/>
    </source>
</evidence>
<keyword evidence="5 8" id="KW-0175">Coiled coil</keyword>
<feature type="signal peptide" evidence="10">
    <location>
        <begin position="1"/>
        <end position="22"/>
    </location>
</feature>
<feature type="compositionally biased region" description="Basic and acidic residues" evidence="9">
    <location>
        <begin position="218"/>
        <end position="280"/>
    </location>
</feature>
<keyword evidence="3" id="KW-0507">mRNA processing</keyword>
<dbReference type="InterPro" id="IPR019339">
    <property type="entry name" value="CIR_N_dom"/>
</dbReference>
<dbReference type="SMART" id="SM01083">
    <property type="entry name" value="Cir_N"/>
    <property type="match status" value="1"/>
</dbReference>
<feature type="compositionally biased region" description="Basic and acidic residues" evidence="9">
    <location>
        <begin position="309"/>
        <end position="331"/>
    </location>
</feature>
<protein>
    <submittedName>
        <fullName evidence="12">Related to cell cycle control protein cwf25</fullName>
    </submittedName>
</protein>
<feature type="chain" id="PRO_5001722940" evidence="10">
    <location>
        <begin position="23"/>
        <end position="444"/>
    </location>
</feature>
<dbReference type="EMBL" id="HG529633">
    <property type="protein sequence ID" value="CDI54942.1"/>
    <property type="molecule type" value="Genomic_DNA"/>
</dbReference>
<evidence type="ECO:0000256" key="5">
    <source>
        <dbReference type="ARBA" id="ARBA00023054"/>
    </source>
</evidence>
<dbReference type="Pfam" id="PF10197">
    <property type="entry name" value="Cir_N"/>
    <property type="match status" value="1"/>
</dbReference>
<comment type="subcellular location">
    <subcellularLocation>
        <location evidence="1">Nucleus</location>
    </subcellularLocation>
</comment>
<keyword evidence="6" id="KW-0508">mRNA splicing</keyword>
<reference evidence="12" key="1">
    <citation type="journal article" date="2014" name="Genome Biol. Evol.">
        <title>Gene Loss Rather Than Gene Gain Is Associated with a Host Jump from Monocots to Dicots in the Smut Fungus Melanopsichium pennsylvanicum.</title>
        <authorList>
            <person name="Sharma R."/>
            <person name="Mishra B."/>
            <person name="Runge F."/>
            <person name="Thines M."/>
        </authorList>
    </citation>
    <scope>NUCLEOTIDE SEQUENCE</scope>
    <source>
        <strain evidence="12">4</strain>
    </source>
</reference>
<evidence type="ECO:0000256" key="3">
    <source>
        <dbReference type="ARBA" id="ARBA00022664"/>
    </source>
</evidence>
<evidence type="ECO:0000256" key="10">
    <source>
        <dbReference type="SAM" id="SignalP"/>
    </source>
</evidence>
<feature type="coiled-coil region" evidence="8">
    <location>
        <begin position="69"/>
        <end position="105"/>
    </location>
</feature>
<sequence length="444" mass="51888">MTLTFVPSSSSLLLSILLFGSASQINTDSTEVRIVTGILLAKMGGGDLNMKKSWHPLLHVNQERVWKREKEALEERKKVEQLRREREQEREMQELQRLQEEAGGKKRVDKVDWMYATPATTGSNSAEEMEDYLLGKKRVDKLLQGDQNKEVPESSQKSLISLQNANSARDLAAKVREDPMLAIKQQEQAAYEALLRDPARLRQLKMQAGIDIDAEFKEERRKRSRRHRDEEHRSSRRHRDNERQDNDRRHGSGHERDSRRRDCERLRSSAANPDHEERRSIARRSGQRWDRSVNDNRTRSPSANRSRSPVRDRGLVRVRDSYTPSHRDPTHTNRRNAVHASFHNREEEDKRKEEIRQQKLRDMEENAISLEQQRSAYVSKINAKEAEQERKEAELRRKLLDARARGYGDGKGGFILDQQRKTLGDGVDLAERMRRGRGRLQRMD</sequence>
<keyword evidence="10" id="KW-0732">Signal</keyword>
<evidence type="ECO:0000259" key="11">
    <source>
        <dbReference type="SMART" id="SM01083"/>
    </source>
</evidence>
<dbReference type="AlphaFoldDB" id="A0A077R7F8"/>
<keyword evidence="7" id="KW-0539">Nucleus</keyword>
<dbReference type="GO" id="GO:0005684">
    <property type="term" value="C:U2-type spliceosomal complex"/>
    <property type="evidence" value="ECO:0007669"/>
    <property type="project" value="TreeGrafter"/>
</dbReference>